<keyword evidence="1" id="KW-0904">Protein phosphatase</keyword>
<comment type="cofactor">
    <cofactor evidence="1">
        <name>Mn(2+)</name>
        <dbReference type="ChEBI" id="CHEBI:29035"/>
    </cofactor>
</comment>
<accession>A0A0A7CLF3</accession>
<dbReference type="PANTHER" id="PTHR12320">
    <property type="entry name" value="PROTEIN PHOSPHATASE 2C"/>
    <property type="match status" value="1"/>
</dbReference>
<dbReference type="EMBL" id="JNBS01001174">
    <property type="protein sequence ID" value="OQS02244.1"/>
    <property type="molecule type" value="Genomic_DNA"/>
</dbReference>
<evidence type="ECO:0000256" key="2">
    <source>
        <dbReference type="SAM" id="SignalP"/>
    </source>
</evidence>
<dbReference type="InterPro" id="IPR036457">
    <property type="entry name" value="PPM-type-like_dom_sf"/>
</dbReference>
<evidence type="ECO:0000256" key="1">
    <source>
        <dbReference type="RuleBase" id="RU366020"/>
    </source>
</evidence>
<dbReference type="SUPFAM" id="SSF81606">
    <property type="entry name" value="PP2C-like"/>
    <property type="match status" value="1"/>
</dbReference>
<keyword evidence="1" id="KW-0479">Metal-binding</keyword>
<dbReference type="GO" id="GO:0046872">
    <property type="term" value="F:metal ion binding"/>
    <property type="evidence" value="ECO:0007669"/>
    <property type="project" value="UniProtKB-UniRule"/>
</dbReference>
<comment type="catalytic activity">
    <reaction evidence="1">
        <text>O-phospho-L-seryl-[protein] + H2O = L-seryl-[protein] + phosphate</text>
        <dbReference type="Rhea" id="RHEA:20629"/>
        <dbReference type="Rhea" id="RHEA-COMP:9863"/>
        <dbReference type="Rhea" id="RHEA-COMP:11604"/>
        <dbReference type="ChEBI" id="CHEBI:15377"/>
        <dbReference type="ChEBI" id="CHEBI:29999"/>
        <dbReference type="ChEBI" id="CHEBI:43474"/>
        <dbReference type="ChEBI" id="CHEBI:83421"/>
        <dbReference type="EC" id="3.1.3.16"/>
    </reaction>
</comment>
<proteinExistence type="inferred from homology"/>
<dbReference type="InterPro" id="IPR039123">
    <property type="entry name" value="PPTC7"/>
</dbReference>
<evidence type="ECO:0000313" key="5">
    <source>
        <dbReference type="Proteomes" id="UP000243217"/>
    </source>
</evidence>
<dbReference type="GO" id="GO:0004722">
    <property type="term" value="F:protein serine/threonine phosphatase activity"/>
    <property type="evidence" value="ECO:0007669"/>
    <property type="project" value="UniProtKB-EC"/>
</dbReference>
<keyword evidence="2" id="KW-0732">Signal</keyword>
<dbReference type="OrthoDB" id="60843at2759"/>
<feature type="signal peptide" evidence="2">
    <location>
        <begin position="1"/>
        <end position="16"/>
    </location>
</feature>
<organism evidence="3">
    <name type="scientific">Thraustotheca clavata</name>
    <dbReference type="NCBI Taxonomy" id="74557"/>
    <lineage>
        <taxon>Eukaryota</taxon>
        <taxon>Sar</taxon>
        <taxon>Stramenopiles</taxon>
        <taxon>Oomycota</taxon>
        <taxon>Saprolegniomycetes</taxon>
        <taxon>Saprolegniales</taxon>
        <taxon>Achlyaceae</taxon>
        <taxon>Thraustotheca</taxon>
    </lineage>
</organism>
<reference evidence="3 5" key="1">
    <citation type="journal article" date="2014" name="Genome Biol. Evol.">
        <title>The secreted proteins of Achlya hypogyna and Thraustotheca clavata identify the ancestral oomycete secretome and reveal gene acquisitions by horizontal gene transfer.</title>
        <authorList>
            <person name="Misner I."/>
            <person name="Blouin N."/>
            <person name="Leonard G."/>
            <person name="Richards T.A."/>
            <person name="Lane C.E."/>
        </authorList>
    </citation>
    <scope>NUCLEOTIDE SEQUENCE</scope>
    <source>
        <strain evidence="3 5">ATCC 34112</strain>
    </source>
</reference>
<evidence type="ECO:0000313" key="3">
    <source>
        <dbReference type="EMBL" id="AIG55562.1"/>
    </source>
</evidence>
<comment type="catalytic activity">
    <reaction evidence="1">
        <text>O-phospho-L-threonyl-[protein] + H2O = L-threonyl-[protein] + phosphate</text>
        <dbReference type="Rhea" id="RHEA:47004"/>
        <dbReference type="Rhea" id="RHEA-COMP:11060"/>
        <dbReference type="Rhea" id="RHEA-COMP:11605"/>
        <dbReference type="ChEBI" id="CHEBI:15377"/>
        <dbReference type="ChEBI" id="CHEBI:30013"/>
        <dbReference type="ChEBI" id="CHEBI:43474"/>
        <dbReference type="ChEBI" id="CHEBI:61977"/>
        <dbReference type="EC" id="3.1.3.16"/>
    </reaction>
</comment>
<keyword evidence="5" id="KW-1185">Reference proteome</keyword>
<keyword evidence="1" id="KW-0464">Manganese</keyword>
<feature type="chain" id="PRO_5002026626" description="Protein phosphatase" evidence="2">
    <location>
        <begin position="17"/>
        <end position="352"/>
    </location>
</feature>
<gene>
    <name evidence="4" type="ORF">THRCLA_05365</name>
</gene>
<dbReference type="AlphaFoldDB" id="A0A0A7CLF3"/>
<dbReference type="Proteomes" id="UP000243217">
    <property type="component" value="Unassembled WGS sequence"/>
</dbReference>
<dbReference type="PANTHER" id="PTHR12320:SF1">
    <property type="entry name" value="PROTEIN PHOSPHATASE PTC7 HOMOLOG"/>
    <property type="match status" value="1"/>
</dbReference>
<dbReference type="STRING" id="74557.A0A0A7CLF3"/>
<dbReference type="EMBL" id="KM038101">
    <property type="protein sequence ID" value="AIG55562.1"/>
    <property type="molecule type" value="Genomic_DNA"/>
</dbReference>
<dbReference type="EC" id="3.1.3.16" evidence="1"/>
<keyword evidence="1" id="KW-0378">Hydrolase</keyword>
<sequence>MRLFVSVAACVALVWGEESQETCSFNAQGQYSCRKENFGVEIGVACKPKKSRQVSKAPNANAAKNCGEEAYYIASTDKYLSFGIAELSFGIVDGVAGWTESRDDTSAFSLALVRGSKDAFEKSTLRKPKPLDLMMKGYEAVLNGGGANLGISNAVFLVIDKETGKLDAVNLGHAGYAITRNRNGIGLQEEKSSTLDDICKFSTYLSWMHSRNVNKYPPVRSFPTSSVLKVGNFVQAGDVVIIGSDGFFDNVFGDEILDETRCFLYPVYKNHATYFEQRSEYDDDPLPILSKTAQKFQQPMFDLSHSLTLMADSYGHDHGHEPPPCKEACAHQCVGRVDDTTAITIYIHGKIV</sequence>
<comment type="cofactor">
    <cofactor evidence="1">
        <name>Mg(2+)</name>
        <dbReference type="ChEBI" id="CHEBI:18420"/>
    </cofactor>
</comment>
<name>A0A0A7CLF3_9STRA</name>
<evidence type="ECO:0000313" key="4">
    <source>
        <dbReference type="EMBL" id="OQS02244.1"/>
    </source>
</evidence>
<keyword evidence="1" id="KW-0460">Magnesium</keyword>
<protein>
    <recommendedName>
        <fullName evidence="1">Protein phosphatase</fullName>
        <ecNumber evidence="1">3.1.3.16</ecNumber>
    </recommendedName>
</protein>
<comment type="similarity">
    <text evidence="1">Belongs to the PP2C family.</text>
</comment>